<dbReference type="Pfam" id="PF01134">
    <property type="entry name" value="GIDA"/>
    <property type="match status" value="1"/>
</dbReference>
<keyword evidence="3" id="KW-0285">Flavoprotein</keyword>
<feature type="non-terminal residue" evidence="7">
    <location>
        <position position="496"/>
    </location>
</feature>
<dbReference type="InterPro" id="IPR036188">
    <property type="entry name" value="FAD/NAD-bd_sf"/>
</dbReference>
<dbReference type="Gene3D" id="1.10.150.570">
    <property type="entry name" value="GidA associated domain, C-terminal subdomain"/>
    <property type="match status" value="1"/>
</dbReference>
<dbReference type="GO" id="GO:0030488">
    <property type="term" value="P:tRNA methylation"/>
    <property type="evidence" value="ECO:0007669"/>
    <property type="project" value="TreeGrafter"/>
</dbReference>
<dbReference type="InterPro" id="IPR047001">
    <property type="entry name" value="MnmG_C_subdom"/>
</dbReference>
<keyword evidence="4" id="KW-0274">FAD</keyword>
<dbReference type="PROSITE" id="PS01280">
    <property type="entry name" value="GIDA_1"/>
    <property type="match status" value="1"/>
</dbReference>
<organism evidence="7 8">
    <name type="scientific">Funneliformis geosporum</name>
    <dbReference type="NCBI Taxonomy" id="1117311"/>
    <lineage>
        <taxon>Eukaryota</taxon>
        <taxon>Fungi</taxon>
        <taxon>Fungi incertae sedis</taxon>
        <taxon>Mucoromycota</taxon>
        <taxon>Glomeromycotina</taxon>
        <taxon>Glomeromycetes</taxon>
        <taxon>Glomerales</taxon>
        <taxon>Glomeraceae</taxon>
        <taxon>Funneliformis</taxon>
    </lineage>
</organism>
<evidence type="ECO:0000256" key="4">
    <source>
        <dbReference type="ARBA" id="ARBA00022827"/>
    </source>
</evidence>
<dbReference type="InterPro" id="IPR020595">
    <property type="entry name" value="MnmG-rel_CS"/>
</dbReference>
<evidence type="ECO:0000256" key="3">
    <source>
        <dbReference type="ARBA" id="ARBA00022630"/>
    </source>
</evidence>
<dbReference type="GO" id="GO:0005829">
    <property type="term" value="C:cytosol"/>
    <property type="evidence" value="ECO:0007669"/>
    <property type="project" value="TreeGrafter"/>
</dbReference>
<dbReference type="PANTHER" id="PTHR11806">
    <property type="entry name" value="GLUCOSE INHIBITED DIVISION PROTEIN A"/>
    <property type="match status" value="1"/>
</dbReference>
<feature type="domain" description="tRNA uridine 5-carboxymethylaminomethyl modification enzyme C-terminal subdomain" evidence="6">
    <location>
        <begin position="360"/>
        <end position="427"/>
    </location>
</feature>
<gene>
    <name evidence="7" type="ORF">FWILDA_LOCUS16378</name>
</gene>
<comment type="similarity">
    <text evidence="2">Belongs to the MnmG family.</text>
</comment>
<name>A0A9W4T8A3_9GLOM</name>
<comment type="caution">
    <text evidence="7">The sequence shown here is derived from an EMBL/GenBank/DDBJ whole genome shotgun (WGS) entry which is preliminary data.</text>
</comment>
<proteinExistence type="inferred from homology"/>
<keyword evidence="8" id="KW-1185">Reference proteome</keyword>
<protein>
    <submittedName>
        <fullName evidence="7">16566_t:CDS:1</fullName>
    </submittedName>
</protein>
<dbReference type="Pfam" id="PF13932">
    <property type="entry name" value="SAM_GIDA_C"/>
    <property type="match status" value="1"/>
</dbReference>
<dbReference type="Proteomes" id="UP001153678">
    <property type="component" value="Unassembled WGS sequence"/>
</dbReference>
<feature type="compositionally biased region" description="Polar residues" evidence="5">
    <location>
        <begin position="436"/>
        <end position="466"/>
    </location>
</feature>
<reference evidence="7" key="1">
    <citation type="submission" date="2022-08" db="EMBL/GenBank/DDBJ databases">
        <authorList>
            <person name="Kallberg Y."/>
            <person name="Tangrot J."/>
            <person name="Rosling A."/>
        </authorList>
    </citation>
    <scope>NUCLEOTIDE SEQUENCE</scope>
    <source>
        <strain evidence="7">Wild A</strain>
    </source>
</reference>
<evidence type="ECO:0000259" key="6">
    <source>
        <dbReference type="SMART" id="SM01228"/>
    </source>
</evidence>
<dbReference type="SUPFAM" id="SSF51905">
    <property type="entry name" value="FAD/NAD(P)-binding domain"/>
    <property type="match status" value="1"/>
</dbReference>
<evidence type="ECO:0000313" key="7">
    <source>
        <dbReference type="EMBL" id="CAI2194042.1"/>
    </source>
</evidence>
<dbReference type="InterPro" id="IPR044920">
    <property type="entry name" value="MnmG_C_subdom_sf"/>
</dbReference>
<evidence type="ECO:0000256" key="1">
    <source>
        <dbReference type="ARBA" id="ARBA00001974"/>
    </source>
</evidence>
<dbReference type="InterPro" id="IPR040131">
    <property type="entry name" value="MnmG_N"/>
</dbReference>
<evidence type="ECO:0000256" key="2">
    <source>
        <dbReference type="ARBA" id="ARBA00007653"/>
    </source>
</evidence>
<dbReference type="GO" id="GO:0050660">
    <property type="term" value="F:flavin adenine dinucleotide binding"/>
    <property type="evidence" value="ECO:0007669"/>
    <property type="project" value="InterPro"/>
</dbReference>
<feature type="region of interest" description="Disordered" evidence="5">
    <location>
        <begin position="436"/>
        <end position="471"/>
    </location>
</feature>
<comment type="cofactor">
    <cofactor evidence="1">
        <name>FAD</name>
        <dbReference type="ChEBI" id="CHEBI:57692"/>
    </cofactor>
</comment>
<dbReference type="AlphaFoldDB" id="A0A9W4T8A3"/>
<dbReference type="Gene3D" id="3.50.50.60">
    <property type="entry name" value="FAD/NAD(P)-binding domain"/>
    <property type="match status" value="2"/>
</dbReference>
<evidence type="ECO:0000256" key="5">
    <source>
        <dbReference type="SAM" id="MobiDB-lite"/>
    </source>
</evidence>
<dbReference type="InterPro" id="IPR002218">
    <property type="entry name" value="MnmG-rel"/>
</dbReference>
<dbReference type="SMART" id="SM01228">
    <property type="entry name" value="GIDA_assoc_3"/>
    <property type="match status" value="1"/>
</dbReference>
<dbReference type="EMBL" id="CAMKVN010010361">
    <property type="protein sequence ID" value="CAI2194042.1"/>
    <property type="molecule type" value="Genomic_DNA"/>
</dbReference>
<sequence length="496" mass="55261">LRVQSDKVAYARYMQKAVSKQKNLTVIEGAVNNLLVKEKQIAGVKLSNGETVGAKVVILTTGTYLQPVTYKGQESQIEGPGGEKKVVNNISQQLQELGFTLKRFKTGTSPRVLTNTIDFSQLKIEPGSNLPLRFSVHSDYSQLLPFAQQLPCYLLHTNQKTHQLTQQNLHLSPIFYKKDLGNGPPYCPSIEHKIHKFVDKERHQIFLEPESRELDTTYIQGLSTSLPVAVQAQILKTLPGLENAQYDALDSTQLKISLESKLISGLFPAGQINGTTGYEEAAAQGLIAGINASRKLSNQPPLVLKRSEAYIGVLIEDLVTKEITHPYRLLISSAEYSLLLRHDNVYTRLGEIARELAADIKQKLQELTFNIKLVEQNFPQIDINYFQVANLSKEAQEKLTKIKPASLGIAMRTIAGVNPTDIYALNYHLNKVVQGKSQETSAKQKPAENNNKPGQTSPPATDSPIPSKQEELEKYLLEKRLDLAKYFVFSLGELKT</sequence>
<accession>A0A9W4T8A3</accession>
<dbReference type="PANTHER" id="PTHR11806:SF0">
    <property type="entry name" value="PROTEIN MTO1 HOMOLOG, MITOCHONDRIAL"/>
    <property type="match status" value="1"/>
</dbReference>
<dbReference type="GO" id="GO:0002098">
    <property type="term" value="P:tRNA wobble uridine modification"/>
    <property type="evidence" value="ECO:0007669"/>
    <property type="project" value="TreeGrafter"/>
</dbReference>
<dbReference type="OrthoDB" id="3329at2759"/>
<dbReference type="InterPro" id="IPR026904">
    <property type="entry name" value="MnmG_C"/>
</dbReference>
<evidence type="ECO:0000313" key="8">
    <source>
        <dbReference type="Proteomes" id="UP001153678"/>
    </source>
</evidence>
<dbReference type="PROSITE" id="PS01281">
    <property type="entry name" value="GIDA_2"/>
    <property type="match status" value="1"/>
</dbReference>